<sequence length="507" mass="58443">MKKTVLLSVAAALMLGGMFSCSPSGRFMTAVNLSPDTTTVLRNPLNGWVMYLGRSWDENFWTTLHYDNMPTSEGTEVRVSDYASTAYIRTSWASLEPEEGVYTWRDTTSRIYRLFKSCTDRDMRLAFRIVVDGRDQGQNTPMYVIDAGAEYYTSGNGRHKSPYPDDPVFQEKYSKFIRALAEDFNDRDKVDFIDAFGLGKWGESHAMIYKDASNKIKTFDWITSLYSETFTEVPLVVHYHRLLADMNKDSWGPVSPDTDSLLQMAIDRGYCLRHDAFGMTGYYQDWEKEFARKWNYRLPIIMEGGWITAAHHRYWIDPSGKYREGHSEDVRRGEFEASAEAHVNMMDFRINDETRSWFGECFDLVKRFVAEGGYRLYPDLVSVPAEMKSGSQVRIEHRWNNLGWGYCPNNIKQWNYRYKVAFALIDADGKVAAEYVDTASEPSEWIKGKPVEYKFKFTPENVPAGKYTWAIGLVDTERDNRIGLEIAVSRDRLTPDGWCLLSSVNVK</sequence>
<protein>
    <submittedName>
        <fullName evidence="3">DUF4832 domain-containing protein</fullName>
    </submittedName>
</protein>
<evidence type="ECO:0000313" key="3">
    <source>
        <dbReference type="EMBL" id="MBO8444436.1"/>
    </source>
</evidence>
<feature type="chain" id="PRO_5039462265" evidence="1">
    <location>
        <begin position="23"/>
        <end position="507"/>
    </location>
</feature>
<reference evidence="3" key="1">
    <citation type="submission" date="2020-10" db="EMBL/GenBank/DDBJ databases">
        <authorList>
            <person name="Gilroy R."/>
        </authorList>
    </citation>
    <scope>NUCLEOTIDE SEQUENCE</scope>
    <source>
        <strain evidence="3">D5-748</strain>
    </source>
</reference>
<dbReference type="PROSITE" id="PS51257">
    <property type="entry name" value="PROKAR_LIPOPROTEIN"/>
    <property type="match status" value="1"/>
</dbReference>
<feature type="domain" description="DUF4832" evidence="2">
    <location>
        <begin position="341"/>
        <end position="479"/>
    </location>
</feature>
<dbReference type="EMBL" id="JADIMO010000022">
    <property type="protein sequence ID" value="MBO8444436.1"/>
    <property type="molecule type" value="Genomic_DNA"/>
</dbReference>
<evidence type="ECO:0000259" key="2">
    <source>
        <dbReference type="Pfam" id="PF16116"/>
    </source>
</evidence>
<dbReference type="InterPro" id="IPR017853">
    <property type="entry name" value="GH"/>
</dbReference>
<dbReference type="AlphaFoldDB" id="A0A9D9HAL4"/>
<name>A0A9D9HAL4_9BACT</name>
<reference evidence="3" key="2">
    <citation type="journal article" date="2021" name="PeerJ">
        <title>Extensive microbial diversity within the chicken gut microbiome revealed by metagenomics and culture.</title>
        <authorList>
            <person name="Gilroy R."/>
            <person name="Ravi A."/>
            <person name="Getino M."/>
            <person name="Pursley I."/>
            <person name="Horton D.L."/>
            <person name="Alikhan N.F."/>
            <person name="Baker D."/>
            <person name="Gharbi K."/>
            <person name="Hall N."/>
            <person name="Watson M."/>
            <person name="Adriaenssens E.M."/>
            <person name="Foster-Nyarko E."/>
            <person name="Jarju S."/>
            <person name="Secka A."/>
            <person name="Antonio M."/>
            <person name="Oren A."/>
            <person name="Chaudhuri R.R."/>
            <person name="La Ragione R."/>
            <person name="Hildebrand F."/>
            <person name="Pallen M.J."/>
        </authorList>
    </citation>
    <scope>NUCLEOTIDE SEQUENCE</scope>
    <source>
        <strain evidence="3">D5-748</strain>
    </source>
</reference>
<dbReference type="Gene3D" id="3.20.20.80">
    <property type="entry name" value="Glycosidases"/>
    <property type="match status" value="1"/>
</dbReference>
<keyword evidence="1" id="KW-0732">Signal</keyword>
<dbReference type="Pfam" id="PF16116">
    <property type="entry name" value="DUF4832"/>
    <property type="match status" value="1"/>
</dbReference>
<dbReference type="Proteomes" id="UP000823619">
    <property type="component" value="Unassembled WGS sequence"/>
</dbReference>
<proteinExistence type="predicted"/>
<evidence type="ECO:0000313" key="4">
    <source>
        <dbReference type="Proteomes" id="UP000823619"/>
    </source>
</evidence>
<comment type="caution">
    <text evidence="3">The sequence shown here is derived from an EMBL/GenBank/DDBJ whole genome shotgun (WGS) entry which is preliminary data.</text>
</comment>
<gene>
    <name evidence="3" type="ORF">IAC23_01895</name>
</gene>
<dbReference type="InterPro" id="IPR032267">
    <property type="entry name" value="DUF4832"/>
</dbReference>
<feature type="signal peptide" evidence="1">
    <location>
        <begin position="1"/>
        <end position="22"/>
    </location>
</feature>
<organism evidence="3 4">
    <name type="scientific">Candidatus Cryptobacteroides merdavium</name>
    <dbReference type="NCBI Taxonomy" id="2840769"/>
    <lineage>
        <taxon>Bacteria</taxon>
        <taxon>Pseudomonadati</taxon>
        <taxon>Bacteroidota</taxon>
        <taxon>Bacteroidia</taxon>
        <taxon>Bacteroidales</taxon>
        <taxon>Candidatus Cryptobacteroides</taxon>
    </lineage>
</organism>
<accession>A0A9D9HAL4</accession>
<dbReference type="SUPFAM" id="SSF51445">
    <property type="entry name" value="(Trans)glycosidases"/>
    <property type="match status" value="1"/>
</dbReference>
<evidence type="ECO:0000256" key="1">
    <source>
        <dbReference type="SAM" id="SignalP"/>
    </source>
</evidence>